<comment type="catalytic activity">
    <reaction evidence="1">
        <text>ATP + protein L-histidine = ADP + protein N-phospho-L-histidine.</text>
        <dbReference type="EC" id="2.7.13.3"/>
    </reaction>
</comment>
<dbReference type="Proteomes" id="UP000199607">
    <property type="component" value="Unassembled WGS sequence"/>
</dbReference>
<dbReference type="InterPro" id="IPR031623">
    <property type="entry name" value="HisKA_4TM"/>
</dbReference>
<evidence type="ECO:0000256" key="7">
    <source>
        <dbReference type="SAM" id="MobiDB-lite"/>
    </source>
</evidence>
<dbReference type="InterPro" id="IPR036890">
    <property type="entry name" value="HATPase_C_sf"/>
</dbReference>
<feature type="transmembrane region" description="Helical" evidence="8">
    <location>
        <begin position="80"/>
        <end position="100"/>
    </location>
</feature>
<dbReference type="PANTHER" id="PTHR44936">
    <property type="entry name" value="SENSOR PROTEIN CREC"/>
    <property type="match status" value="1"/>
</dbReference>
<dbReference type="Gene3D" id="3.30.565.10">
    <property type="entry name" value="Histidine kinase-like ATPase, C-terminal domain"/>
    <property type="match status" value="1"/>
</dbReference>
<dbReference type="EMBL" id="FOTC01000002">
    <property type="protein sequence ID" value="SFK99622.1"/>
    <property type="molecule type" value="Genomic_DNA"/>
</dbReference>
<keyword evidence="5 10" id="KW-0418">Kinase</keyword>
<evidence type="ECO:0000256" key="6">
    <source>
        <dbReference type="ARBA" id="ARBA00022840"/>
    </source>
</evidence>
<dbReference type="AlphaFoldDB" id="A0A1I4E1I8"/>
<dbReference type="GO" id="GO:0005524">
    <property type="term" value="F:ATP binding"/>
    <property type="evidence" value="ECO:0007669"/>
    <property type="project" value="UniProtKB-KW"/>
</dbReference>
<keyword evidence="8" id="KW-0472">Membrane</keyword>
<dbReference type="GO" id="GO:0004673">
    <property type="term" value="F:protein histidine kinase activity"/>
    <property type="evidence" value="ECO:0007669"/>
    <property type="project" value="UniProtKB-EC"/>
</dbReference>
<dbReference type="InterPro" id="IPR005467">
    <property type="entry name" value="His_kinase_dom"/>
</dbReference>
<keyword evidence="3" id="KW-0808">Transferase</keyword>
<dbReference type="CDD" id="cd00075">
    <property type="entry name" value="HATPase"/>
    <property type="match status" value="1"/>
</dbReference>
<dbReference type="Pfam" id="PF02518">
    <property type="entry name" value="HATPase_c"/>
    <property type="match status" value="1"/>
</dbReference>
<feature type="domain" description="Histidine kinase" evidence="9">
    <location>
        <begin position="167"/>
        <end position="372"/>
    </location>
</feature>
<dbReference type="SMART" id="SM00387">
    <property type="entry name" value="HATPase_c"/>
    <property type="match status" value="1"/>
</dbReference>
<feature type="transmembrane region" description="Helical" evidence="8">
    <location>
        <begin position="48"/>
        <end position="68"/>
    </location>
</feature>
<evidence type="ECO:0000256" key="2">
    <source>
        <dbReference type="ARBA" id="ARBA00012438"/>
    </source>
</evidence>
<accession>A0A1I4E1I8</accession>
<proteinExistence type="predicted"/>
<evidence type="ECO:0000313" key="11">
    <source>
        <dbReference type="Proteomes" id="UP000199607"/>
    </source>
</evidence>
<sequence>MSRWMRIRSQMTGALVIVSVGLLLRTVGVAHLYQFALNPFRTFETSLVELVSLTGWASAIVIAGYWFSRRGLRPDQLWRIATWCLVTMGLMTAFVGYILVDVSLGGGWLPDPRFTLLLGANVGAGVGIALGWQRVRAIETAKRRERRETQTELLERQTRVLSHLNRHLRHHVLDTVTVVDGYTDLLSPHIDDDGRRYLTPIRERNARTVDLLANVDALVDALGTPASLVTRDLSLVLHAEVSAARQAHPQATFDVDVPTGVVVRADDLLDIVVANLVQNALVHNGSDHPHVSVRLDDDDTRVRLTVTDDGPGIPQSVRETFGHVDGVPETTDDTGLGLYLASVVAQRYGSELTFSAEDDGGAAVGFTLQRVAPAPWTTTPSTQLMDRPQPTAGESRRRPAEDDEADSAISSPLQR</sequence>
<dbReference type="PROSITE" id="PS50109">
    <property type="entry name" value="HIS_KIN"/>
    <property type="match status" value="1"/>
</dbReference>
<dbReference type="SUPFAM" id="SSF55874">
    <property type="entry name" value="ATPase domain of HSP90 chaperone/DNA topoisomerase II/histidine kinase"/>
    <property type="match status" value="1"/>
</dbReference>
<keyword evidence="6" id="KW-0067">ATP-binding</keyword>
<dbReference type="STRING" id="553466.SAMN04487950_1825"/>
<dbReference type="PANTHER" id="PTHR44936:SF10">
    <property type="entry name" value="SENSOR PROTEIN RSTB"/>
    <property type="match status" value="1"/>
</dbReference>
<dbReference type="EC" id="2.7.13.3" evidence="2"/>
<evidence type="ECO:0000256" key="8">
    <source>
        <dbReference type="SAM" id="Phobius"/>
    </source>
</evidence>
<keyword evidence="8" id="KW-1133">Transmembrane helix</keyword>
<evidence type="ECO:0000313" key="10">
    <source>
        <dbReference type="EMBL" id="SFK99622.1"/>
    </source>
</evidence>
<name>A0A1I4E1I8_9EURY</name>
<gene>
    <name evidence="10" type="ORF">SAMN04487950_1825</name>
</gene>
<keyword evidence="8" id="KW-0812">Transmembrane</keyword>
<dbReference type="InterPro" id="IPR050980">
    <property type="entry name" value="2C_sensor_his_kinase"/>
</dbReference>
<protein>
    <recommendedName>
        <fullName evidence="2">histidine kinase</fullName>
        <ecNumber evidence="2">2.7.13.3</ecNumber>
    </recommendedName>
</protein>
<dbReference type="RefSeq" id="WP_089868660.1">
    <property type="nucleotide sequence ID" value="NZ_FOTC01000002.1"/>
</dbReference>
<feature type="region of interest" description="Disordered" evidence="7">
    <location>
        <begin position="374"/>
        <end position="415"/>
    </location>
</feature>
<keyword evidence="11" id="KW-1185">Reference proteome</keyword>
<evidence type="ECO:0000256" key="3">
    <source>
        <dbReference type="ARBA" id="ARBA00022679"/>
    </source>
</evidence>
<keyword evidence="4" id="KW-0547">Nucleotide-binding</keyword>
<organism evidence="10 11">
    <name type="scientific">Halogranum rubrum</name>
    <dbReference type="NCBI Taxonomy" id="553466"/>
    <lineage>
        <taxon>Archaea</taxon>
        <taxon>Methanobacteriati</taxon>
        <taxon>Methanobacteriota</taxon>
        <taxon>Stenosarchaea group</taxon>
        <taxon>Halobacteria</taxon>
        <taxon>Halobacteriales</taxon>
        <taxon>Haloferacaceae</taxon>
    </lineage>
</organism>
<evidence type="ECO:0000256" key="4">
    <source>
        <dbReference type="ARBA" id="ARBA00022741"/>
    </source>
</evidence>
<evidence type="ECO:0000259" key="9">
    <source>
        <dbReference type="PROSITE" id="PS50109"/>
    </source>
</evidence>
<evidence type="ECO:0000256" key="1">
    <source>
        <dbReference type="ARBA" id="ARBA00000085"/>
    </source>
</evidence>
<dbReference type="Pfam" id="PF16926">
    <property type="entry name" value="HisKA_4TM"/>
    <property type="match status" value="1"/>
</dbReference>
<dbReference type="InterPro" id="IPR003594">
    <property type="entry name" value="HATPase_dom"/>
</dbReference>
<feature type="transmembrane region" description="Helical" evidence="8">
    <location>
        <begin position="112"/>
        <end position="132"/>
    </location>
</feature>
<reference evidence="11" key="1">
    <citation type="submission" date="2016-10" db="EMBL/GenBank/DDBJ databases">
        <authorList>
            <person name="Varghese N."/>
            <person name="Submissions S."/>
        </authorList>
    </citation>
    <scope>NUCLEOTIDE SEQUENCE [LARGE SCALE GENOMIC DNA]</scope>
    <source>
        <strain evidence="11">CGMCC 1.7738</strain>
    </source>
</reference>
<evidence type="ECO:0000256" key="5">
    <source>
        <dbReference type="ARBA" id="ARBA00022777"/>
    </source>
</evidence>